<dbReference type="InterPro" id="IPR013563">
    <property type="entry name" value="Oligopep_ABC_C"/>
</dbReference>
<evidence type="ECO:0000313" key="7">
    <source>
        <dbReference type="Proteomes" id="UP001596435"/>
    </source>
</evidence>
<keyword evidence="3" id="KW-0547">Nucleotide-binding</keyword>
<dbReference type="PROSITE" id="PS00211">
    <property type="entry name" value="ABC_TRANSPORTER_1"/>
    <property type="match status" value="1"/>
</dbReference>
<dbReference type="CDD" id="cd03257">
    <property type="entry name" value="ABC_NikE_OppD_transporters"/>
    <property type="match status" value="1"/>
</dbReference>
<dbReference type="EMBL" id="JBHTAJ010000126">
    <property type="protein sequence ID" value="MFC7184890.1"/>
    <property type="molecule type" value="Genomic_DNA"/>
</dbReference>
<reference evidence="7" key="1">
    <citation type="journal article" date="2019" name="Int. J. Syst. Evol. Microbiol.">
        <title>The Global Catalogue of Microorganisms (GCM) 10K type strain sequencing project: providing services to taxonomists for standard genome sequencing and annotation.</title>
        <authorList>
            <consortium name="The Broad Institute Genomics Platform"/>
            <consortium name="The Broad Institute Genome Sequencing Center for Infectious Disease"/>
            <person name="Wu L."/>
            <person name="Ma J."/>
        </authorList>
    </citation>
    <scope>NUCLEOTIDE SEQUENCE [LARGE SCALE GENOMIC DNA]</scope>
    <source>
        <strain evidence="7">CGMCC 1.12859</strain>
    </source>
</reference>
<evidence type="ECO:0000256" key="1">
    <source>
        <dbReference type="ARBA" id="ARBA00005417"/>
    </source>
</evidence>
<dbReference type="SMART" id="SM00382">
    <property type="entry name" value="AAA"/>
    <property type="match status" value="1"/>
</dbReference>
<keyword evidence="2" id="KW-0813">Transport</keyword>
<dbReference type="Pfam" id="PF08352">
    <property type="entry name" value="oligo_HPY"/>
    <property type="match status" value="1"/>
</dbReference>
<dbReference type="PANTHER" id="PTHR43776">
    <property type="entry name" value="TRANSPORT ATP-BINDING PROTEIN"/>
    <property type="match status" value="1"/>
</dbReference>
<sequence>MTVTTEEHTAAPPAAPAGPLLSIRGLEVSYRRGEPVLGGVDLDARAGEILGVIGETGSGKTTLARAVVGLAPVTAGRITVDGKDRTTLRGRSLRRARRTGAVQYMFQDPLRSLDPDLTVRRLVAEPLAVAGVPREEREQRVLTALDQVGLDRSLADRTPGRLSGGQRQRVALARAIVTRPRLLLADEPVSALDASNRNHVLRLLDGLRRELGLAVVVISHDLDSLAGVADRIAVLYRGQVVEQGPAEAVLTAPLHPYSALLVASAPSLDRTHRTDLALLRGPAAAPPAASDCAFAHRCPFADADCAARPAPTAHGPGRSAACHHAPDWRARLSR</sequence>
<dbReference type="InterPro" id="IPR050319">
    <property type="entry name" value="ABC_transp_ATP-bind"/>
</dbReference>
<dbReference type="NCBIfam" id="TIGR01727">
    <property type="entry name" value="oligo_HPY"/>
    <property type="match status" value="1"/>
</dbReference>
<evidence type="ECO:0000256" key="3">
    <source>
        <dbReference type="ARBA" id="ARBA00022741"/>
    </source>
</evidence>
<dbReference type="GO" id="GO:0005524">
    <property type="term" value="F:ATP binding"/>
    <property type="evidence" value="ECO:0007669"/>
    <property type="project" value="UniProtKB-KW"/>
</dbReference>
<dbReference type="RefSeq" id="WP_380233020.1">
    <property type="nucleotide sequence ID" value="NZ_JBHSVH010000002.1"/>
</dbReference>
<protein>
    <submittedName>
        <fullName evidence="6">ABC transporter ATP-binding protein</fullName>
    </submittedName>
</protein>
<evidence type="ECO:0000256" key="4">
    <source>
        <dbReference type="ARBA" id="ARBA00022840"/>
    </source>
</evidence>
<dbReference type="InterPro" id="IPR003439">
    <property type="entry name" value="ABC_transporter-like_ATP-bd"/>
</dbReference>
<organism evidence="6 7">
    <name type="scientific">Kitasatospora paranensis</name>
    <dbReference type="NCBI Taxonomy" id="258053"/>
    <lineage>
        <taxon>Bacteria</taxon>
        <taxon>Bacillati</taxon>
        <taxon>Actinomycetota</taxon>
        <taxon>Actinomycetes</taxon>
        <taxon>Kitasatosporales</taxon>
        <taxon>Streptomycetaceae</taxon>
        <taxon>Kitasatospora</taxon>
    </lineage>
</organism>
<dbReference type="PROSITE" id="PS50893">
    <property type="entry name" value="ABC_TRANSPORTER_2"/>
    <property type="match status" value="1"/>
</dbReference>
<feature type="domain" description="ABC transporter" evidence="5">
    <location>
        <begin position="21"/>
        <end position="262"/>
    </location>
</feature>
<dbReference type="InterPro" id="IPR017871">
    <property type="entry name" value="ABC_transporter-like_CS"/>
</dbReference>
<keyword evidence="7" id="KW-1185">Reference proteome</keyword>
<dbReference type="InterPro" id="IPR027417">
    <property type="entry name" value="P-loop_NTPase"/>
</dbReference>
<keyword evidence="4 6" id="KW-0067">ATP-binding</keyword>
<gene>
    <name evidence="6" type="ORF">ACFQMG_35630</name>
</gene>
<dbReference type="SUPFAM" id="SSF52540">
    <property type="entry name" value="P-loop containing nucleoside triphosphate hydrolases"/>
    <property type="match status" value="1"/>
</dbReference>
<evidence type="ECO:0000313" key="6">
    <source>
        <dbReference type="EMBL" id="MFC7184890.1"/>
    </source>
</evidence>
<dbReference type="Gene3D" id="3.40.50.300">
    <property type="entry name" value="P-loop containing nucleotide triphosphate hydrolases"/>
    <property type="match status" value="1"/>
</dbReference>
<dbReference type="Proteomes" id="UP001596435">
    <property type="component" value="Unassembled WGS sequence"/>
</dbReference>
<name>A0ABW2G7Z6_9ACTN</name>
<dbReference type="Pfam" id="PF00005">
    <property type="entry name" value="ABC_tran"/>
    <property type="match status" value="1"/>
</dbReference>
<accession>A0ABW2G7Z6</accession>
<proteinExistence type="inferred from homology"/>
<evidence type="ECO:0000256" key="2">
    <source>
        <dbReference type="ARBA" id="ARBA00022448"/>
    </source>
</evidence>
<evidence type="ECO:0000259" key="5">
    <source>
        <dbReference type="PROSITE" id="PS50893"/>
    </source>
</evidence>
<dbReference type="PANTHER" id="PTHR43776:SF7">
    <property type="entry name" value="D,D-DIPEPTIDE TRANSPORT ATP-BINDING PROTEIN DDPF-RELATED"/>
    <property type="match status" value="1"/>
</dbReference>
<comment type="caution">
    <text evidence="6">The sequence shown here is derived from an EMBL/GenBank/DDBJ whole genome shotgun (WGS) entry which is preliminary data.</text>
</comment>
<dbReference type="InterPro" id="IPR003593">
    <property type="entry name" value="AAA+_ATPase"/>
</dbReference>
<comment type="similarity">
    <text evidence="1">Belongs to the ABC transporter superfamily.</text>
</comment>